<dbReference type="CDD" id="cd19071">
    <property type="entry name" value="AKR_AKR1-5-like"/>
    <property type="match status" value="1"/>
</dbReference>
<evidence type="ECO:0000256" key="3">
    <source>
        <dbReference type="ARBA" id="ARBA00023002"/>
    </source>
</evidence>
<feature type="region of interest" description="Disordered" evidence="4">
    <location>
        <begin position="422"/>
        <end position="470"/>
    </location>
</feature>
<evidence type="ECO:0000259" key="5">
    <source>
        <dbReference type="Pfam" id="PF00248"/>
    </source>
</evidence>
<dbReference type="Pfam" id="PF00248">
    <property type="entry name" value="Aldo_ket_red"/>
    <property type="match status" value="1"/>
</dbReference>
<evidence type="ECO:0000256" key="4">
    <source>
        <dbReference type="SAM" id="MobiDB-lite"/>
    </source>
</evidence>
<dbReference type="EMBL" id="JAVHNQ010000001">
    <property type="protein sequence ID" value="KAK6359393.1"/>
    <property type="molecule type" value="Genomic_DNA"/>
</dbReference>
<keyword evidence="2" id="KW-0521">NADP</keyword>
<organism evidence="6 7">
    <name type="scientific">Orbilia brochopaga</name>
    <dbReference type="NCBI Taxonomy" id="3140254"/>
    <lineage>
        <taxon>Eukaryota</taxon>
        <taxon>Fungi</taxon>
        <taxon>Dikarya</taxon>
        <taxon>Ascomycota</taxon>
        <taxon>Pezizomycotina</taxon>
        <taxon>Orbiliomycetes</taxon>
        <taxon>Orbiliales</taxon>
        <taxon>Orbiliaceae</taxon>
        <taxon>Orbilia</taxon>
    </lineage>
</organism>
<keyword evidence="3" id="KW-0560">Oxidoreductase</keyword>
<gene>
    <name evidence="6" type="ORF">TWF696_000553</name>
</gene>
<dbReference type="PANTHER" id="PTHR43827">
    <property type="entry name" value="2,5-DIKETO-D-GLUCONIC ACID REDUCTASE"/>
    <property type="match status" value="1"/>
</dbReference>
<dbReference type="GO" id="GO:0016616">
    <property type="term" value="F:oxidoreductase activity, acting on the CH-OH group of donors, NAD or NADP as acceptor"/>
    <property type="evidence" value="ECO:0007669"/>
    <property type="project" value="UniProtKB-ARBA"/>
</dbReference>
<dbReference type="InterPro" id="IPR036812">
    <property type="entry name" value="NAD(P)_OxRdtase_dom_sf"/>
</dbReference>
<feature type="domain" description="NADP-dependent oxidoreductase" evidence="5">
    <location>
        <begin position="77"/>
        <end position="325"/>
    </location>
</feature>
<keyword evidence="7" id="KW-1185">Reference proteome</keyword>
<dbReference type="Gene3D" id="3.20.20.100">
    <property type="entry name" value="NADP-dependent oxidoreductase domain"/>
    <property type="match status" value="1"/>
</dbReference>
<dbReference type="Proteomes" id="UP001375240">
    <property type="component" value="Unassembled WGS sequence"/>
</dbReference>
<comment type="caution">
    <text evidence="6">The sequence shown here is derived from an EMBL/GenBank/DDBJ whole genome shotgun (WGS) entry which is preliminary data.</text>
</comment>
<dbReference type="SUPFAM" id="SSF51430">
    <property type="entry name" value="NAD(P)-linked oxidoreductase"/>
    <property type="match status" value="1"/>
</dbReference>
<evidence type="ECO:0000313" key="6">
    <source>
        <dbReference type="EMBL" id="KAK6359393.1"/>
    </source>
</evidence>
<evidence type="ECO:0000256" key="2">
    <source>
        <dbReference type="ARBA" id="ARBA00022857"/>
    </source>
</evidence>
<dbReference type="PANTHER" id="PTHR43827:SF3">
    <property type="entry name" value="NADP-DEPENDENT OXIDOREDUCTASE DOMAIN-CONTAINING PROTEIN"/>
    <property type="match status" value="1"/>
</dbReference>
<dbReference type="AlphaFoldDB" id="A0AAV9VC05"/>
<protein>
    <recommendedName>
        <fullName evidence="5">NADP-dependent oxidoreductase domain-containing protein</fullName>
    </recommendedName>
</protein>
<dbReference type="InterPro" id="IPR020471">
    <property type="entry name" value="AKR"/>
</dbReference>
<comment type="similarity">
    <text evidence="1">Belongs to the aldo/keto reductase family.</text>
</comment>
<proteinExistence type="inferred from homology"/>
<accession>A0AAV9VC05</accession>
<dbReference type="PRINTS" id="PR00069">
    <property type="entry name" value="ALDKETRDTASE"/>
</dbReference>
<evidence type="ECO:0000313" key="7">
    <source>
        <dbReference type="Proteomes" id="UP001375240"/>
    </source>
</evidence>
<dbReference type="InterPro" id="IPR023210">
    <property type="entry name" value="NADP_OxRdtase_dom"/>
</dbReference>
<sequence length="470" mass="54054">MFKSATRPASSLATARCAKARGIQNATFNTSAPLQRSKRVELDSTIITLNNGVKVPALSFQTNVVGDTAPRDWKPRFNNGWRHLDISASFNNKNYLPRQIWDLADITRDELFITTKLESYMHHDPYTSLLHHMRGLRTGYFDLWYLKHPVSWKSPTIRTPPFSKDGKQIDYLYAWKHMEKAYESGKVKALGITNFSKAELENLLRHAKHKPQVHQMELTPYLQQKDFVQFNHDHGITISSYLPFGPVDQGEKLTVVQDLLEEPTLTELGEKYDMSPAQLVAAWVISNGHIVSISNNGADLPTASWANLRCDFHLDPEDVEKINALNCSRRALYPKKLGYVPLADLEDADVDSVRPPLDETELELERLRKKWQEEQEEDPDEIKYGTISYTGKVMPWVRSIDEAKLSKNARRRARAVDQTLPSDPYCVFEAEAEEEEPEPEQSEAPSNERSWLRQHDADRPKNERSWLRQK</sequence>
<reference evidence="6 7" key="1">
    <citation type="submission" date="2019-10" db="EMBL/GenBank/DDBJ databases">
        <authorList>
            <person name="Palmer J.M."/>
        </authorList>
    </citation>
    <scope>NUCLEOTIDE SEQUENCE [LARGE SCALE GENOMIC DNA]</scope>
    <source>
        <strain evidence="6 7">TWF696</strain>
    </source>
</reference>
<feature type="compositionally biased region" description="Basic and acidic residues" evidence="4">
    <location>
        <begin position="450"/>
        <end position="470"/>
    </location>
</feature>
<evidence type="ECO:0000256" key="1">
    <source>
        <dbReference type="ARBA" id="ARBA00007905"/>
    </source>
</evidence>
<name>A0AAV9VC05_9PEZI</name>
<feature type="compositionally biased region" description="Acidic residues" evidence="4">
    <location>
        <begin position="430"/>
        <end position="441"/>
    </location>
</feature>